<dbReference type="InterPro" id="IPR019587">
    <property type="entry name" value="Polyketide_cyclase/dehydratase"/>
</dbReference>
<keyword evidence="2" id="KW-1185">Reference proteome</keyword>
<evidence type="ECO:0000313" key="1">
    <source>
        <dbReference type="EMBL" id="GAA2576016.1"/>
    </source>
</evidence>
<gene>
    <name evidence="1" type="ORF">GCM10010411_05450</name>
</gene>
<protein>
    <recommendedName>
        <fullName evidence="3">Polyketide cyclase</fullName>
    </recommendedName>
</protein>
<dbReference type="SUPFAM" id="SSF55961">
    <property type="entry name" value="Bet v1-like"/>
    <property type="match status" value="1"/>
</dbReference>
<dbReference type="CDD" id="cd08862">
    <property type="entry name" value="SRPBCC_Smu440-like"/>
    <property type="match status" value="1"/>
</dbReference>
<reference evidence="2" key="1">
    <citation type="journal article" date="2019" name="Int. J. Syst. Evol. Microbiol.">
        <title>The Global Catalogue of Microorganisms (GCM) 10K type strain sequencing project: providing services to taxonomists for standard genome sequencing and annotation.</title>
        <authorList>
            <consortium name="The Broad Institute Genomics Platform"/>
            <consortium name="The Broad Institute Genome Sequencing Center for Infectious Disease"/>
            <person name="Wu L."/>
            <person name="Ma J."/>
        </authorList>
    </citation>
    <scope>NUCLEOTIDE SEQUENCE [LARGE SCALE GENOMIC DNA]</scope>
    <source>
        <strain evidence="2">JCM 6833</strain>
    </source>
</reference>
<dbReference type="Proteomes" id="UP001501509">
    <property type="component" value="Unassembled WGS sequence"/>
</dbReference>
<dbReference type="RefSeq" id="WP_344537308.1">
    <property type="nucleotide sequence ID" value="NZ_BAAATD010000001.1"/>
</dbReference>
<sequence length="143" mass="15692">MHHEVTVEINAPRETVWALLEDVERWPEMTASIKRVERLTEGPFGEGSRARVHQPGLPAAVWTVTDFAPGRAFTWTARTPGVTTVASHDITSHPDGTVSVRLGLDQSGPLAFLVALLAGRRARRYVAMEAAGLKQKAELQQTK</sequence>
<organism evidence="1 2">
    <name type="scientific">Actinomadura fulvescens</name>
    <dbReference type="NCBI Taxonomy" id="46160"/>
    <lineage>
        <taxon>Bacteria</taxon>
        <taxon>Bacillati</taxon>
        <taxon>Actinomycetota</taxon>
        <taxon>Actinomycetes</taxon>
        <taxon>Streptosporangiales</taxon>
        <taxon>Thermomonosporaceae</taxon>
        <taxon>Actinomadura</taxon>
    </lineage>
</organism>
<evidence type="ECO:0000313" key="2">
    <source>
        <dbReference type="Proteomes" id="UP001501509"/>
    </source>
</evidence>
<dbReference type="EMBL" id="BAAATD010000001">
    <property type="protein sequence ID" value="GAA2576016.1"/>
    <property type="molecule type" value="Genomic_DNA"/>
</dbReference>
<comment type="caution">
    <text evidence="1">The sequence shown here is derived from an EMBL/GenBank/DDBJ whole genome shotgun (WGS) entry which is preliminary data.</text>
</comment>
<proteinExistence type="predicted"/>
<dbReference type="Gene3D" id="3.30.530.20">
    <property type="match status" value="1"/>
</dbReference>
<accession>A0ABP6BL31</accession>
<dbReference type="Pfam" id="PF10604">
    <property type="entry name" value="Polyketide_cyc2"/>
    <property type="match status" value="1"/>
</dbReference>
<evidence type="ECO:0008006" key="3">
    <source>
        <dbReference type="Google" id="ProtNLM"/>
    </source>
</evidence>
<name>A0ABP6BL31_9ACTN</name>
<dbReference type="InterPro" id="IPR023393">
    <property type="entry name" value="START-like_dom_sf"/>
</dbReference>